<feature type="binding site" evidence="7">
    <location>
        <position position="226"/>
    </location>
    <ligand>
        <name>substrate</name>
    </ligand>
</feature>
<evidence type="ECO:0000256" key="7">
    <source>
        <dbReference type="PIRSR" id="PIRSR038994-2"/>
    </source>
</evidence>
<name>A0A1I3L002_9SPHI</name>
<dbReference type="GO" id="GO:0008448">
    <property type="term" value="F:N-acetylglucosamine-6-phosphate deacetylase activity"/>
    <property type="evidence" value="ECO:0007669"/>
    <property type="project" value="InterPro"/>
</dbReference>
<dbReference type="EMBL" id="FOQO01000005">
    <property type="protein sequence ID" value="SFI77898.1"/>
    <property type="molecule type" value="Genomic_DNA"/>
</dbReference>
<feature type="binding site" evidence="8">
    <location>
        <position position="129"/>
    </location>
    <ligand>
        <name>Zn(2+)</name>
        <dbReference type="ChEBI" id="CHEBI:29105"/>
    </ligand>
</feature>
<feature type="binding site" evidence="7">
    <location>
        <position position="250"/>
    </location>
    <ligand>
        <name>substrate</name>
    </ligand>
</feature>
<dbReference type="CDD" id="cd00854">
    <property type="entry name" value="NagA"/>
    <property type="match status" value="1"/>
</dbReference>
<dbReference type="InterPro" id="IPR032466">
    <property type="entry name" value="Metal_Hydrolase"/>
</dbReference>
<feature type="binding site" evidence="7">
    <location>
        <begin position="218"/>
        <end position="219"/>
    </location>
    <ligand>
        <name>substrate</name>
    </ligand>
</feature>
<dbReference type="AlphaFoldDB" id="A0A1I3L002"/>
<dbReference type="SUPFAM" id="SSF51338">
    <property type="entry name" value="Composite domain of metallo-dependent hydrolases"/>
    <property type="match status" value="1"/>
</dbReference>
<evidence type="ECO:0000313" key="11">
    <source>
        <dbReference type="Proteomes" id="UP000198670"/>
    </source>
</evidence>
<feature type="active site" description="Proton donor/acceptor" evidence="6">
    <location>
        <position position="272"/>
    </location>
</feature>
<dbReference type="RefSeq" id="WP_090627201.1">
    <property type="nucleotide sequence ID" value="NZ_FOQO01000005.1"/>
</dbReference>
<feature type="domain" description="Amidohydrolase-related" evidence="9">
    <location>
        <begin position="54"/>
        <end position="369"/>
    </location>
</feature>
<feature type="binding site" evidence="7">
    <location>
        <begin position="298"/>
        <end position="300"/>
    </location>
    <ligand>
        <name>substrate</name>
    </ligand>
</feature>
<accession>A0A1I3L002</accession>
<evidence type="ECO:0000313" key="10">
    <source>
        <dbReference type="EMBL" id="SFI77898.1"/>
    </source>
</evidence>
<dbReference type="PANTHER" id="PTHR11113">
    <property type="entry name" value="N-ACETYLGLUCOSAMINE-6-PHOSPHATE DEACETYLASE"/>
    <property type="match status" value="1"/>
</dbReference>
<dbReference type="Gene3D" id="2.30.40.10">
    <property type="entry name" value="Urease, subunit C, domain 1"/>
    <property type="match status" value="1"/>
</dbReference>
<dbReference type="GO" id="GO:0006046">
    <property type="term" value="P:N-acetylglucosamine catabolic process"/>
    <property type="evidence" value="ECO:0007669"/>
    <property type="project" value="TreeGrafter"/>
</dbReference>
<feature type="binding site" evidence="8">
    <location>
        <position position="215"/>
    </location>
    <ligand>
        <name>Zn(2+)</name>
        <dbReference type="ChEBI" id="CHEBI:29105"/>
    </ligand>
</feature>
<dbReference type="NCBIfam" id="TIGR00221">
    <property type="entry name" value="nagA"/>
    <property type="match status" value="1"/>
</dbReference>
<gene>
    <name evidence="10" type="ORF">SAMN05444682_105352</name>
</gene>
<evidence type="ECO:0000256" key="2">
    <source>
        <dbReference type="ARBA" id="ARBA00022723"/>
    </source>
</evidence>
<evidence type="ECO:0000256" key="4">
    <source>
        <dbReference type="ARBA" id="ARBA00023277"/>
    </source>
</evidence>
<protein>
    <submittedName>
        <fullName evidence="10">N-acetylglucosamine-6-phosphate deacetylase</fullName>
    </submittedName>
</protein>
<dbReference type="Gene3D" id="3.20.20.140">
    <property type="entry name" value="Metal-dependent hydrolases"/>
    <property type="match status" value="1"/>
</dbReference>
<dbReference type="PIRSF" id="PIRSF038994">
    <property type="entry name" value="NagA"/>
    <property type="match status" value="1"/>
</dbReference>
<dbReference type="Proteomes" id="UP000198670">
    <property type="component" value="Unassembled WGS sequence"/>
</dbReference>
<evidence type="ECO:0000256" key="5">
    <source>
        <dbReference type="PIRNR" id="PIRNR038994"/>
    </source>
</evidence>
<dbReference type="InterPro" id="IPR006680">
    <property type="entry name" value="Amidohydro-rel"/>
</dbReference>
<feature type="binding site" evidence="8">
    <location>
        <position position="194"/>
    </location>
    <ligand>
        <name>Zn(2+)</name>
        <dbReference type="ChEBI" id="CHEBI:29105"/>
    </ligand>
</feature>
<proteinExistence type="inferred from homology"/>
<dbReference type="PANTHER" id="PTHR11113:SF14">
    <property type="entry name" value="N-ACETYLGLUCOSAMINE-6-PHOSPHATE DEACETYLASE"/>
    <property type="match status" value="1"/>
</dbReference>
<dbReference type="OrthoDB" id="9776488at2"/>
<dbReference type="Pfam" id="PF01979">
    <property type="entry name" value="Amidohydro_1"/>
    <property type="match status" value="1"/>
</dbReference>
<dbReference type="InterPro" id="IPR003764">
    <property type="entry name" value="GlcNAc_6-P_deAcase"/>
</dbReference>
<dbReference type="GO" id="GO:0046872">
    <property type="term" value="F:metal ion binding"/>
    <property type="evidence" value="ECO:0007669"/>
    <property type="project" value="UniProtKB-KW"/>
</dbReference>
<comment type="cofactor">
    <cofactor evidence="8">
        <name>a divalent metal cation</name>
        <dbReference type="ChEBI" id="CHEBI:60240"/>
    </cofactor>
    <text evidence="8">Binds 1 divalent metal cation per subunit.</text>
</comment>
<organism evidence="10 11">
    <name type="scientific">Parapedobacter indicus</name>
    <dbReference type="NCBI Taxonomy" id="1477437"/>
    <lineage>
        <taxon>Bacteria</taxon>
        <taxon>Pseudomonadati</taxon>
        <taxon>Bacteroidota</taxon>
        <taxon>Sphingobacteriia</taxon>
        <taxon>Sphingobacteriales</taxon>
        <taxon>Sphingobacteriaceae</taxon>
        <taxon>Parapedobacter</taxon>
    </lineage>
</organism>
<keyword evidence="11" id="KW-1185">Reference proteome</keyword>
<dbReference type="STRING" id="1477437.SAMN05444682_105352"/>
<evidence type="ECO:0000256" key="8">
    <source>
        <dbReference type="PIRSR" id="PIRSR038994-3"/>
    </source>
</evidence>
<dbReference type="InterPro" id="IPR011059">
    <property type="entry name" value="Metal-dep_hydrolase_composite"/>
</dbReference>
<evidence type="ECO:0000256" key="6">
    <source>
        <dbReference type="PIRSR" id="PIRSR038994-1"/>
    </source>
</evidence>
<comment type="similarity">
    <text evidence="1 5">Belongs to the metallo-dependent hydrolases superfamily. NagA family.</text>
</comment>
<keyword evidence="4 5" id="KW-0119">Carbohydrate metabolism</keyword>
<keyword evidence="2 8" id="KW-0479">Metal-binding</keyword>
<keyword evidence="3 5" id="KW-0378">Hydrolase</keyword>
<evidence type="ECO:0000256" key="1">
    <source>
        <dbReference type="ARBA" id="ARBA00010716"/>
    </source>
</evidence>
<sequence length="370" mass="39789">MTESIIAIINGVVFTNDRLFSGRAVLIKGSRVVAVVAPDEVPSEAKIMDVRGNYVVPGFIDLQIYGGGNRLFSAEPSADSMEEIADTLVKSGTTGFMITMATNTMDVMDKAFEVLTAYQHPALLGLHLEGPYLNTSRRGAHPAECIRNPDSAEIAALLKRAGSCLRMMTIAPERFTPKTIRLLLDNGVLLSAGHSDASFDEATAGFRNGIRAVTHLFNAMSPLHHRNPGLPGATFQSDTARASIIADGIHVDYQTLSISKKLMGERLFLITDAVAETHVGTYTHVFTGDRYTLPDGTLSGSALTMMQAVANCVRHAGISLEEALRMASLYPASLIGADAYGRIAPDTVANLVVFDSQYNVKQVFLAGKRL</sequence>
<evidence type="ECO:0000259" key="9">
    <source>
        <dbReference type="Pfam" id="PF01979"/>
    </source>
</evidence>
<dbReference type="SUPFAM" id="SSF51556">
    <property type="entry name" value="Metallo-dependent hydrolases"/>
    <property type="match status" value="1"/>
</dbReference>
<reference evidence="10 11" key="1">
    <citation type="submission" date="2016-10" db="EMBL/GenBank/DDBJ databases">
        <authorList>
            <person name="de Groot N.N."/>
        </authorList>
    </citation>
    <scope>NUCLEOTIDE SEQUENCE [LARGE SCALE GENOMIC DNA]</scope>
    <source>
        <strain evidence="10 11">RK1</strain>
    </source>
</reference>
<evidence type="ECO:0000256" key="3">
    <source>
        <dbReference type="ARBA" id="ARBA00022801"/>
    </source>
</evidence>
<feature type="binding site" evidence="7">
    <location>
        <position position="140"/>
    </location>
    <ligand>
        <name>substrate</name>
    </ligand>
</feature>